<comment type="caution">
    <text evidence="1">The sequence shown here is derived from an EMBL/GenBank/DDBJ whole genome shotgun (WGS) entry which is preliminary data.</text>
</comment>
<evidence type="ECO:0000313" key="2">
    <source>
        <dbReference type="Proteomes" id="UP000886501"/>
    </source>
</evidence>
<sequence>MTETTMSEPHLPPEISEYIVDLLRNELDTLERCCLVSRSWVPRTRKHLFADIKFLYSDDLERWKRTFPDPSRYPTHHTHTLTIGCPEVVTAADAQEGGWIRAFSNVTRLEVLSGLRDLYGSEVSLVPFHGFSPVLKSLRVASETFPCVQILNLACSFRFLEDLDLAQHMMGVGIIGRDRTVFQPSTSPVLTGTLRVYLPGRMGCVTRRLLNLPCGLHFRKLEFSCYRDDNLRWMRALVVGCSNTLECVDIECCVSIPLAQKDPWTASIDLSKAIKLKEVVFRSKTLHVNWLVLALQTITSEHRCLHHISIHVHFRPFFIDDPVNVRQTVGEEIYRQWMDLDRILVRSWESYGIRPKVVYSEAGGEKETTCIGSLLPEITERGIIELVDSVEPCWYRQIY</sequence>
<organism evidence="1 2">
    <name type="scientific">Thelephora ganbajun</name>
    <name type="common">Ganba fungus</name>
    <dbReference type="NCBI Taxonomy" id="370292"/>
    <lineage>
        <taxon>Eukaryota</taxon>
        <taxon>Fungi</taxon>
        <taxon>Dikarya</taxon>
        <taxon>Basidiomycota</taxon>
        <taxon>Agaricomycotina</taxon>
        <taxon>Agaricomycetes</taxon>
        <taxon>Thelephorales</taxon>
        <taxon>Thelephoraceae</taxon>
        <taxon>Thelephora</taxon>
    </lineage>
</organism>
<accession>A0ACB6Z7R2</accession>
<protein>
    <submittedName>
        <fullName evidence="1">Uncharacterized protein</fullName>
    </submittedName>
</protein>
<name>A0ACB6Z7R2_THEGA</name>
<dbReference type="Proteomes" id="UP000886501">
    <property type="component" value="Unassembled WGS sequence"/>
</dbReference>
<evidence type="ECO:0000313" key="1">
    <source>
        <dbReference type="EMBL" id="KAF9645554.1"/>
    </source>
</evidence>
<gene>
    <name evidence="1" type="ORF">BDM02DRAFT_495077</name>
</gene>
<dbReference type="EMBL" id="MU118086">
    <property type="protein sequence ID" value="KAF9645554.1"/>
    <property type="molecule type" value="Genomic_DNA"/>
</dbReference>
<keyword evidence="2" id="KW-1185">Reference proteome</keyword>
<proteinExistence type="predicted"/>
<reference evidence="1" key="1">
    <citation type="submission" date="2019-10" db="EMBL/GenBank/DDBJ databases">
        <authorList>
            <consortium name="DOE Joint Genome Institute"/>
            <person name="Kuo A."/>
            <person name="Miyauchi S."/>
            <person name="Kiss E."/>
            <person name="Drula E."/>
            <person name="Kohler A."/>
            <person name="Sanchez-Garcia M."/>
            <person name="Andreopoulos B."/>
            <person name="Barry K.W."/>
            <person name="Bonito G."/>
            <person name="Buee M."/>
            <person name="Carver A."/>
            <person name="Chen C."/>
            <person name="Cichocki N."/>
            <person name="Clum A."/>
            <person name="Culley D."/>
            <person name="Crous P.W."/>
            <person name="Fauchery L."/>
            <person name="Girlanda M."/>
            <person name="Hayes R."/>
            <person name="Keri Z."/>
            <person name="Labutti K."/>
            <person name="Lipzen A."/>
            <person name="Lombard V."/>
            <person name="Magnuson J."/>
            <person name="Maillard F."/>
            <person name="Morin E."/>
            <person name="Murat C."/>
            <person name="Nolan M."/>
            <person name="Ohm R."/>
            <person name="Pangilinan J."/>
            <person name="Pereira M."/>
            <person name="Perotto S."/>
            <person name="Peter M."/>
            <person name="Riley R."/>
            <person name="Sitrit Y."/>
            <person name="Stielow B."/>
            <person name="Szollosi G."/>
            <person name="Zifcakova L."/>
            <person name="Stursova M."/>
            <person name="Spatafora J.W."/>
            <person name="Tedersoo L."/>
            <person name="Vaario L.-M."/>
            <person name="Yamada A."/>
            <person name="Yan M."/>
            <person name="Wang P."/>
            <person name="Xu J."/>
            <person name="Bruns T."/>
            <person name="Baldrian P."/>
            <person name="Vilgalys R."/>
            <person name="Henrissat B."/>
            <person name="Grigoriev I.V."/>
            <person name="Hibbett D."/>
            <person name="Nagy L.G."/>
            <person name="Martin F.M."/>
        </authorList>
    </citation>
    <scope>NUCLEOTIDE SEQUENCE</scope>
    <source>
        <strain evidence="1">P2</strain>
    </source>
</reference>
<reference evidence="1" key="2">
    <citation type="journal article" date="2020" name="Nat. Commun.">
        <title>Large-scale genome sequencing of mycorrhizal fungi provides insights into the early evolution of symbiotic traits.</title>
        <authorList>
            <person name="Miyauchi S."/>
            <person name="Kiss E."/>
            <person name="Kuo A."/>
            <person name="Drula E."/>
            <person name="Kohler A."/>
            <person name="Sanchez-Garcia M."/>
            <person name="Morin E."/>
            <person name="Andreopoulos B."/>
            <person name="Barry K.W."/>
            <person name="Bonito G."/>
            <person name="Buee M."/>
            <person name="Carver A."/>
            <person name="Chen C."/>
            <person name="Cichocki N."/>
            <person name="Clum A."/>
            <person name="Culley D."/>
            <person name="Crous P.W."/>
            <person name="Fauchery L."/>
            <person name="Girlanda M."/>
            <person name="Hayes R.D."/>
            <person name="Keri Z."/>
            <person name="LaButti K."/>
            <person name="Lipzen A."/>
            <person name="Lombard V."/>
            <person name="Magnuson J."/>
            <person name="Maillard F."/>
            <person name="Murat C."/>
            <person name="Nolan M."/>
            <person name="Ohm R.A."/>
            <person name="Pangilinan J."/>
            <person name="Pereira M.F."/>
            <person name="Perotto S."/>
            <person name="Peter M."/>
            <person name="Pfister S."/>
            <person name="Riley R."/>
            <person name="Sitrit Y."/>
            <person name="Stielow J.B."/>
            <person name="Szollosi G."/>
            <person name="Zifcakova L."/>
            <person name="Stursova M."/>
            <person name="Spatafora J.W."/>
            <person name="Tedersoo L."/>
            <person name="Vaario L.M."/>
            <person name="Yamada A."/>
            <person name="Yan M."/>
            <person name="Wang P."/>
            <person name="Xu J."/>
            <person name="Bruns T."/>
            <person name="Baldrian P."/>
            <person name="Vilgalys R."/>
            <person name="Dunand C."/>
            <person name="Henrissat B."/>
            <person name="Grigoriev I.V."/>
            <person name="Hibbett D."/>
            <person name="Nagy L.G."/>
            <person name="Martin F.M."/>
        </authorList>
    </citation>
    <scope>NUCLEOTIDE SEQUENCE</scope>
    <source>
        <strain evidence="1">P2</strain>
    </source>
</reference>